<dbReference type="InterPro" id="IPR043149">
    <property type="entry name" value="TagF_N"/>
</dbReference>
<keyword evidence="6" id="KW-0472">Membrane</keyword>
<evidence type="ECO:0000313" key="7">
    <source>
        <dbReference type="EMBL" id="SDK14264.1"/>
    </source>
</evidence>
<dbReference type="STRING" id="407036.SAMN05216243_2004"/>
<dbReference type="Proteomes" id="UP000198694">
    <property type="component" value="Unassembled WGS sequence"/>
</dbReference>
<proteinExistence type="inferred from homology"/>
<evidence type="ECO:0000256" key="6">
    <source>
        <dbReference type="ARBA" id="ARBA00023136"/>
    </source>
</evidence>
<dbReference type="GO" id="GO:0047355">
    <property type="term" value="F:CDP-glycerol glycerophosphotransferase activity"/>
    <property type="evidence" value="ECO:0007669"/>
    <property type="project" value="InterPro"/>
</dbReference>
<dbReference type="PANTHER" id="PTHR37316:SF1">
    <property type="entry name" value="TEICHOIC ACID GLYCEROL-PHOSPHATE PRIMASE"/>
    <property type="match status" value="1"/>
</dbReference>
<accession>A0A1G8ZI46</accession>
<dbReference type="InterPro" id="IPR007554">
    <property type="entry name" value="Glycerophosphate_synth"/>
</dbReference>
<dbReference type="Gene3D" id="3.40.50.11820">
    <property type="match status" value="1"/>
</dbReference>
<evidence type="ECO:0000313" key="8">
    <source>
        <dbReference type="Proteomes" id="UP000198694"/>
    </source>
</evidence>
<gene>
    <name evidence="7" type="ORF">SAMN05216243_2004</name>
</gene>
<evidence type="ECO:0000256" key="3">
    <source>
        <dbReference type="ARBA" id="ARBA00022475"/>
    </source>
</evidence>
<dbReference type="InterPro" id="IPR051612">
    <property type="entry name" value="Teichoic_Acid_Biosynth"/>
</dbReference>
<keyword evidence="3" id="KW-1003">Cell membrane</keyword>
<dbReference type="OrthoDB" id="9811865at2"/>
<reference evidence="7 8" key="1">
    <citation type="submission" date="2016-10" db="EMBL/GenBank/DDBJ databases">
        <authorList>
            <person name="de Groot N.N."/>
        </authorList>
    </citation>
    <scope>NUCLEOTIDE SEQUENCE [LARGE SCALE GENOMIC DNA]</scope>
    <source>
        <strain evidence="7 8">CGMCC 1.6502</strain>
    </source>
</reference>
<dbReference type="GO" id="GO:0019350">
    <property type="term" value="P:teichoic acid biosynthetic process"/>
    <property type="evidence" value="ECO:0007669"/>
    <property type="project" value="UniProtKB-KW"/>
</dbReference>
<keyword evidence="4 7" id="KW-0808">Transferase</keyword>
<dbReference type="SUPFAM" id="SSF53756">
    <property type="entry name" value="UDP-Glycosyltransferase/glycogen phosphorylase"/>
    <property type="match status" value="1"/>
</dbReference>
<comment type="subcellular location">
    <subcellularLocation>
        <location evidence="1">Cell membrane</location>
        <topology evidence="1">Peripheral membrane protein</topology>
    </subcellularLocation>
</comment>
<evidence type="ECO:0000256" key="4">
    <source>
        <dbReference type="ARBA" id="ARBA00022679"/>
    </source>
</evidence>
<dbReference type="Pfam" id="PF04464">
    <property type="entry name" value="Glyphos_transf"/>
    <property type="match status" value="1"/>
</dbReference>
<evidence type="ECO:0000256" key="2">
    <source>
        <dbReference type="ARBA" id="ARBA00010488"/>
    </source>
</evidence>
<organism evidence="7 8">
    <name type="scientific">Sediminibacillus albus</name>
    <dbReference type="NCBI Taxonomy" id="407036"/>
    <lineage>
        <taxon>Bacteria</taxon>
        <taxon>Bacillati</taxon>
        <taxon>Bacillota</taxon>
        <taxon>Bacilli</taxon>
        <taxon>Bacillales</taxon>
        <taxon>Bacillaceae</taxon>
        <taxon>Sediminibacillus</taxon>
    </lineage>
</organism>
<dbReference type="Gene3D" id="3.40.50.12580">
    <property type="match status" value="1"/>
</dbReference>
<dbReference type="PANTHER" id="PTHR37316">
    <property type="entry name" value="TEICHOIC ACID GLYCEROL-PHOSPHATE PRIMASE"/>
    <property type="match status" value="1"/>
</dbReference>
<dbReference type="InterPro" id="IPR043148">
    <property type="entry name" value="TagF_C"/>
</dbReference>
<sequence length="393" mass="46102">MVRELVISSYLFLFRILFNFFKLFPIRDKTTFVATFGDNIGYVAEEVKRSGQEQLIVLRAEGCKRDFTVDQQTAVKDFRPVRLLQFLQSIYHLATSKVIFVDNYFGFLSAADFKTETTCIQLWHAAGAIKQFGLMDPSIEKRSERAKRRFTEVYSRFHYVVVGSEKMAAIFRKSFGLNNDHILRTGIPRTDFFFDKRKTKQIENDLTERFPVIQNKKVLLYAPTFRDDQLNSPDIALDIAEMYKRLGDEYVLFLRLHPAVRSNLQNSYPEFVVDVTDYENINHLLLISDCLITDYSSIPFEYALLEKPMIFFSYDLQEYQESRGFWEDYQNNIPGPVVNNTGEIIDVLIENRFDIGKVRSFSAQWNQYSRGNSSENLVKYIYESQEQQQQILH</sequence>
<name>A0A1G8ZI46_9BACI</name>
<protein>
    <submittedName>
        <fullName evidence="7">CDP-glycerol glycerophosphotransferase, TagB/SpsB family</fullName>
    </submittedName>
</protein>
<dbReference type="AlphaFoldDB" id="A0A1G8ZI46"/>
<dbReference type="GO" id="GO:0005886">
    <property type="term" value="C:plasma membrane"/>
    <property type="evidence" value="ECO:0007669"/>
    <property type="project" value="UniProtKB-SubCell"/>
</dbReference>
<evidence type="ECO:0000256" key="1">
    <source>
        <dbReference type="ARBA" id="ARBA00004202"/>
    </source>
</evidence>
<evidence type="ECO:0000256" key="5">
    <source>
        <dbReference type="ARBA" id="ARBA00022944"/>
    </source>
</evidence>
<keyword evidence="8" id="KW-1185">Reference proteome</keyword>
<comment type="similarity">
    <text evidence="2">Belongs to the CDP-glycerol glycerophosphotransferase family.</text>
</comment>
<dbReference type="EMBL" id="FNFL01000003">
    <property type="protein sequence ID" value="SDK14264.1"/>
    <property type="molecule type" value="Genomic_DNA"/>
</dbReference>
<keyword evidence="5" id="KW-0777">Teichoic acid biosynthesis</keyword>